<dbReference type="Gene3D" id="1.10.10.10">
    <property type="entry name" value="Winged helix-like DNA-binding domain superfamily/Winged helix DNA-binding domain"/>
    <property type="match status" value="1"/>
</dbReference>
<keyword evidence="3" id="KW-0238">DNA-binding</keyword>
<comment type="similarity">
    <text evidence="1">Belongs to the LysR transcriptional regulatory family.</text>
</comment>
<organism evidence="6 7">
    <name type="scientific">Salinivibrio kushneri</name>
    <dbReference type="NCBI Taxonomy" id="1908198"/>
    <lineage>
        <taxon>Bacteria</taxon>
        <taxon>Pseudomonadati</taxon>
        <taxon>Pseudomonadota</taxon>
        <taxon>Gammaproteobacteria</taxon>
        <taxon>Vibrionales</taxon>
        <taxon>Vibrionaceae</taxon>
        <taxon>Salinivibrio</taxon>
    </lineage>
</organism>
<feature type="domain" description="HTH lysR-type" evidence="5">
    <location>
        <begin position="9"/>
        <end position="66"/>
    </location>
</feature>
<dbReference type="InterPro" id="IPR005119">
    <property type="entry name" value="LysR_subst-bd"/>
</dbReference>
<dbReference type="SUPFAM" id="SSF53850">
    <property type="entry name" value="Periplasmic binding protein-like II"/>
    <property type="match status" value="1"/>
</dbReference>
<dbReference type="Pfam" id="PF00126">
    <property type="entry name" value="HTH_1"/>
    <property type="match status" value="1"/>
</dbReference>
<evidence type="ECO:0000256" key="1">
    <source>
        <dbReference type="ARBA" id="ARBA00009437"/>
    </source>
</evidence>
<evidence type="ECO:0000256" key="4">
    <source>
        <dbReference type="ARBA" id="ARBA00023163"/>
    </source>
</evidence>
<accession>A0AA47KKT1</accession>
<protein>
    <submittedName>
        <fullName evidence="6">LysR family transcriptional regulator</fullName>
    </submittedName>
</protein>
<dbReference type="PANTHER" id="PTHR30118">
    <property type="entry name" value="HTH-TYPE TRANSCRIPTIONAL REGULATOR LEUO-RELATED"/>
    <property type="match status" value="1"/>
</dbReference>
<dbReference type="Pfam" id="PF03466">
    <property type="entry name" value="LysR_substrate"/>
    <property type="match status" value="1"/>
</dbReference>
<dbReference type="InterPro" id="IPR036388">
    <property type="entry name" value="WH-like_DNA-bd_sf"/>
</dbReference>
<dbReference type="PANTHER" id="PTHR30118:SF7">
    <property type="entry name" value="TRANSCRIPTIONAL REGULATOR LYSR FAMILY"/>
    <property type="match status" value="1"/>
</dbReference>
<dbReference type="Gene3D" id="3.40.190.10">
    <property type="entry name" value="Periplasmic binding protein-like II"/>
    <property type="match status" value="2"/>
</dbReference>
<keyword evidence="4" id="KW-0804">Transcription</keyword>
<dbReference type="EMBL" id="CP114588">
    <property type="protein sequence ID" value="WBA08683.1"/>
    <property type="molecule type" value="Genomic_DNA"/>
</dbReference>
<dbReference type="Proteomes" id="UP001164748">
    <property type="component" value="Chromosome"/>
</dbReference>
<sequence>MDLDQLQRTDLNLLVCLHVLLEECNVTGTAKRLHLSQSAVSKNLARLRAQFNDPLFTRAAHGLKPTVRAQALQAKLRALLNDVAAMTEPDHFQPHLSDRCFRFALVESAYPLLLPQFIGDMLEAAPAITLNTAAWDQTTFDGLARGNIDFGITGKDLNPADAMLTMMPPKGVRYQELCQDHQCVLMRADHPALKGPWDEARYLGLRHVQVKCDGNDRWLLDYKLAERNIERDIAMYVPDFNSAASLCTYTDLVFTSPSQFAHYIAASLNLVVRPLPTPIPPMAYTLFWHQNQENDPGHQWLKALIISRCQQFSPAKLQPIANRARV</sequence>
<dbReference type="SUPFAM" id="SSF46785">
    <property type="entry name" value="Winged helix' DNA-binding domain"/>
    <property type="match status" value="1"/>
</dbReference>
<dbReference type="GO" id="GO:0003677">
    <property type="term" value="F:DNA binding"/>
    <property type="evidence" value="ECO:0007669"/>
    <property type="project" value="UniProtKB-KW"/>
</dbReference>
<evidence type="ECO:0000256" key="2">
    <source>
        <dbReference type="ARBA" id="ARBA00023015"/>
    </source>
</evidence>
<evidence type="ECO:0000313" key="7">
    <source>
        <dbReference type="Proteomes" id="UP001164748"/>
    </source>
</evidence>
<dbReference type="InterPro" id="IPR037402">
    <property type="entry name" value="YidZ_PBP2"/>
</dbReference>
<dbReference type="InterPro" id="IPR050389">
    <property type="entry name" value="LysR-type_TF"/>
</dbReference>
<dbReference type="CDD" id="cd08417">
    <property type="entry name" value="PBP2_Nitroaromatics_like"/>
    <property type="match status" value="1"/>
</dbReference>
<dbReference type="PRINTS" id="PR00039">
    <property type="entry name" value="HTHLYSR"/>
</dbReference>
<dbReference type="InterPro" id="IPR000847">
    <property type="entry name" value="LysR_HTH_N"/>
</dbReference>
<dbReference type="AlphaFoldDB" id="A0AA47KKT1"/>
<name>A0AA47KKT1_9GAMM</name>
<evidence type="ECO:0000313" key="6">
    <source>
        <dbReference type="EMBL" id="WBA08683.1"/>
    </source>
</evidence>
<evidence type="ECO:0000259" key="5">
    <source>
        <dbReference type="PROSITE" id="PS50931"/>
    </source>
</evidence>
<evidence type="ECO:0000256" key="3">
    <source>
        <dbReference type="ARBA" id="ARBA00023125"/>
    </source>
</evidence>
<keyword evidence="2" id="KW-0805">Transcription regulation</keyword>
<dbReference type="InterPro" id="IPR036390">
    <property type="entry name" value="WH_DNA-bd_sf"/>
</dbReference>
<gene>
    <name evidence="6" type="ORF">N8M53_00175</name>
</gene>
<dbReference type="RefSeq" id="WP_046074598.1">
    <property type="nucleotide sequence ID" value="NZ_CP114588.1"/>
</dbReference>
<dbReference type="PROSITE" id="PS50931">
    <property type="entry name" value="HTH_LYSR"/>
    <property type="match status" value="1"/>
</dbReference>
<proteinExistence type="inferred from homology"/>
<reference evidence="6" key="1">
    <citation type="submission" date="2022-09" db="EMBL/GenBank/DDBJ databases">
        <authorList>
            <person name="Li Z.-J."/>
        </authorList>
    </citation>
    <scope>NUCLEOTIDE SEQUENCE</scope>
    <source>
        <strain evidence="6">TGB11</strain>
    </source>
</reference>
<dbReference type="GO" id="GO:0003700">
    <property type="term" value="F:DNA-binding transcription factor activity"/>
    <property type="evidence" value="ECO:0007669"/>
    <property type="project" value="InterPro"/>
</dbReference>